<name>A0AAV6JZ03_9ERIC</name>
<comment type="caution">
    <text evidence="2">The sequence shown here is derived from an EMBL/GenBank/DDBJ whole genome shotgun (WGS) entry which is preliminary data.</text>
</comment>
<proteinExistence type="predicted"/>
<gene>
    <name evidence="2" type="ORF">RHGRI_017774</name>
</gene>
<feature type="region of interest" description="Disordered" evidence="1">
    <location>
        <begin position="1"/>
        <end position="38"/>
    </location>
</feature>
<evidence type="ECO:0000313" key="2">
    <source>
        <dbReference type="EMBL" id="KAG5545401.1"/>
    </source>
</evidence>
<feature type="compositionally biased region" description="Polar residues" evidence="1">
    <location>
        <begin position="1"/>
        <end position="15"/>
    </location>
</feature>
<evidence type="ECO:0000313" key="3">
    <source>
        <dbReference type="Proteomes" id="UP000823749"/>
    </source>
</evidence>
<keyword evidence="3" id="KW-1185">Reference proteome</keyword>
<organism evidence="2 3">
    <name type="scientific">Rhododendron griersonianum</name>
    <dbReference type="NCBI Taxonomy" id="479676"/>
    <lineage>
        <taxon>Eukaryota</taxon>
        <taxon>Viridiplantae</taxon>
        <taxon>Streptophyta</taxon>
        <taxon>Embryophyta</taxon>
        <taxon>Tracheophyta</taxon>
        <taxon>Spermatophyta</taxon>
        <taxon>Magnoliopsida</taxon>
        <taxon>eudicotyledons</taxon>
        <taxon>Gunneridae</taxon>
        <taxon>Pentapetalae</taxon>
        <taxon>asterids</taxon>
        <taxon>Ericales</taxon>
        <taxon>Ericaceae</taxon>
        <taxon>Ericoideae</taxon>
        <taxon>Rhodoreae</taxon>
        <taxon>Rhododendron</taxon>
    </lineage>
</organism>
<accession>A0AAV6JZ03</accession>
<evidence type="ECO:0000256" key="1">
    <source>
        <dbReference type="SAM" id="MobiDB-lite"/>
    </source>
</evidence>
<reference evidence="2 3" key="1">
    <citation type="submission" date="2020-08" db="EMBL/GenBank/DDBJ databases">
        <title>Plant Genome Project.</title>
        <authorList>
            <person name="Zhang R.-G."/>
        </authorList>
    </citation>
    <scope>NUCLEOTIDE SEQUENCE [LARGE SCALE GENOMIC DNA]</scope>
    <source>
        <strain evidence="2">WSP0</strain>
        <tissue evidence="2">Leaf</tissue>
    </source>
</reference>
<dbReference type="AlphaFoldDB" id="A0AAV6JZ03"/>
<dbReference type="EMBL" id="JACTNZ010000006">
    <property type="protein sequence ID" value="KAG5545401.1"/>
    <property type="molecule type" value="Genomic_DNA"/>
</dbReference>
<protein>
    <submittedName>
        <fullName evidence="2">Uncharacterized protein</fullName>
    </submittedName>
</protein>
<feature type="compositionally biased region" description="Low complexity" evidence="1">
    <location>
        <begin position="23"/>
        <end position="32"/>
    </location>
</feature>
<sequence length="52" mass="5571">MVSSTAGLAFTSGSMSKPPPPSNQISPPNAQSARPRFPSHCWSRYMGAEILH</sequence>
<dbReference type="Proteomes" id="UP000823749">
    <property type="component" value="Chromosome 6"/>
</dbReference>